<protein>
    <submittedName>
        <fullName evidence="1">Uncharacterized protein</fullName>
    </submittedName>
</protein>
<evidence type="ECO:0000313" key="1">
    <source>
        <dbReference type="EMBL" id="VBB69530.1"/>
    </source>
</evidence>
<gene>
    <name evidence="1" type="ORF">RIEGSTA812A_PEG_1003</name>
</gene>
<dbReference type="EMBL" id="LR026963">
    <property type="protein sequence ID" value="VBB69530.1"/>
    <property type="molecule type" value="Genomic_DNA"/>
</dbReference>
<accession>A0A484H7G1</accession>
<reference evidence="1" key="1">
    <citation type="submission" date="2018-10" db="EMBL/GenBank/DDBJ databases">
        <authorList>
            <person name="Gruber-Vodicka H."/>
            <person name="Jaeckle O."/>
        </authorList>
    </citation>
    <scope>NUCLEOTIDE SEQUENCE</scope>
</reference>
<name>A0A484H7G1_9ZZZZ</name>
<proteinExistence type="predicted"/>
<sequence length="38" mass="4242">MLLSRDYGSARRAVRQYRPIKAWHNLLLGNAQSVAGGD</sequence>
<organism evidence="1">
    <name type="scientific">invertebrate metagenome</name>
    <dbReference type="NCBI Taxonomy" id="1711999"/>
    <lineage>
        <taxon>unclassified sequences</taxon>
        <taxon>metagenomes</taxon>
        <taxon>organismal metagenomes</taxon>
    </lineage>
</organism>
<dbReference type="AlphaFoldDB" id="A0A484H7G1"/>